<proteinExistence type="predicted"/>
<protein>
    <recommendedName>
        <fullName evidence="3">Putative zinc-finger domain-containing protein</fullName>
    </recommendedName>
</protein>
<dbReference type="InterPro" id="IPR039278">
    <property type="entry name" value="Red1"/>
</dbReference>
<feature type="compositionally biased region" description="Acidic residues" evidence="2">
    <location>
        <begin position="906"/>
        <end position="927"/>
    </location>
</feature>
<feature type="compositionally biased region" description="Pro residues" evidence="2">
    <location>
        <begin position="121"/>
        <end position="141"/>
    </location>
</feature>
<feature type="compositionally biased region" description="Acidic residues" evidence="2">
    <location>
        <begin position="1005"/>
        <end position="1017"/>
    </location>
</feature>
<feature type="compositionally biased region" description="Basic and acidic residues" evidence="2">
    <location>
        <begin position="724"/>
        <end position="743"/>
    </location>
</feature>
<evidence type="ECO:0000256" key="2">
    <source>
        <dbReference type="SAM" id="MobiDB-lite"/>
    </source>
</evidence>
<keyword evidence="5" id="KW-1185">Reference proteome</keyword>
<dbReference type="Proteomes" id="UP000813461">
    <property type="component" value="Unassembled WGS sequence"/>
</dbReference>
<feature type="compositionally biased region" description="Pro residues" evidence="2">
    <location>
        <begin position="82"/>
        <end position="93"/>
    </location>
</feature>
<dbReference type="GO" id="GO:0000178">
    <property type="term" value="C:exosome (RNase complex)"/>
    <property type="evidence" value="ECO:0007669"/>
    <property type="project" value="TreeGrafter"/>
</dbReference>
<feature type="region of interest" description="Disordered" evidence="2">
    <location>
        <begin position="724"/>
        <end position="761"/>
    </location>
</feature>
<feature type="compositionally biased region" description="Low complexity" evidence="2">
    <location>
        <begin position="366"/>
        <end position="392"/>
    </location>
</feature>
<feature type="compositionally biased region" description="Polar residues" evidence="2">
    <location>
        <begin position="1024"/>
        <end position="1038"/>
    </location>
</feature>
<dbReference type="PANTHER" id="PTHR21563:SF3">
    <property type="entry name" value="ZINC FINGER C3H1 DOMAIN-CONTAINING PROTEIN"/>
    <property type="match status" value="1"/>
</dbReference>
<feature type="compositionally biased region" description="Acidic residues" evidence="2">
    <location>
        <begin position="522"/>
        <end position="546"/>
    </location>
</feature>
<feature type="region of interest" description="Disordered" evidence="2">
    <location>
        <begin position="790"/>
        <end position="817"/>
    </location>
</feature>
<dbReference type="EMBL" id="JAGMVJ010000038">
    <property type="protein sequence ID" value="KAH7066545.1"/>
    <property type="molecule type" value="Genomic_DNA"/>
</dbReference>
<feature type="compositionally biased region" description="Pro residues" evidence="2">
    <location>
        <begin position="355"/>
        <end position="365"/>
    </location>
</feature>
<dbReference type="OrthoDB" id="1922977at2759"/>
<dbReference type="PANTHER" id="PTHR21563">
    <property type="entry name" value="ZINC FINGER C3H1 DOMAIN-CONTAINING PROTEIN"/>
    <property type="match status" value="1"/>
</dbReference>
<feature type="compositionally biased region" description="Low complexity" evidence="2">
    <location>
        <begin position="319"/>
        <end position="331"/>
    </location>
</feature>
<feature type="domain" description="Putative zinc-finger" evidence="3">
    <location>
        <begin position="1109"/>
        <end position="1130"/>
    </location>
</feature>
<feature type="compositionally biased region" description="Basic and acidic residues" evidence="2">
    <location>
        <begin position="595"/>
        <end position="604"/>
    </location>
</feature>
<feature type="region of interest" description="Disordered" evidence="2">
    <location>
        <begin position="279"/>
        <end position="604"/>
    </location>
</feature>
<feature type="region of interest" description="Disordered" evidence="2">
    <location>
        <begin position="1"/>
        <end position="232"/>
    </location>
</feature>
<dbReference type="AlphaFoldDB" id="A0A8K0QSY5"/>
<feature type="compositionally biased region" description="Polar residues" evidence="2">
    <location>
        <begin position="572"/>
        <end position="594"/>
    </location>
</feature>
<feature type="compositionally biased region" description="Polar residues" evidence="2">
    <location>
        <begin position="415"/>
        <end position="458"/>
    </location>
</feature>
<organism evidence="4 5">
    <name type="scientific">Paraphoma chrysanthemicola</name>
    <dbReference type="NCBI Taxonomy" id="798071"/>
    <lineage>
        <taxon>Eukaryota</taxon>
        <taxon>Fungi</taxon>
        <taxon>Dikarya</taxon>
        <taxon>Ascomycota</taxon>
        <taxon>Pezizomycotina</taxon>
        <taxon>Dothideomycetes</taxon>
        <taxon>Pleosporomycetidae</taxon>
        <taxon>Pleosporales</taxon>
        <taxon>Pleosporineae</taxon>
        <taxon>Phaeosphaeriaceae</taxon>
        <taxon>Paraphoma</taxon>
    </lineage>
</organism>
<gene>
    <name evidence="4" type="ORF">FB567DRAFT_599694</name>
</gene>
<dbReference type="GO" id="GO:0005634">
    <property type="term" value="C:nucleus"/>
    <property type="evidence" value="ECO:0007669"/>
    <property type="project" value="TreeGrafter"/>
</dbReference>
<keyword evidence="1" id="KW-0175">Coiled coil</keyword>
<sequence>MAHNYPQQPYYGLPFQYPPQPQQMQQQMPQHPPLAPPEAHGGPPAMQQQHAPDPHAFYLPGLQPPPAPNANHASYNQNAQQPPFPQTWPPPDPNAWFALMHSAALSGQPPPPLPGFGLPPQHFPQAPPLPATPADFPPPHPQHQIAASDRIQEVMDSDREDGEVSDGEIAARPQAGQGGARGFQEPPRSVPQVQKTSPRAEEGYNPDRPAAGQTVAKRVVPKAPQQPAPPVDPLVQMREEAKQFIKLLHSNNVGYRSLANEAIDQEQLRGLYQSLNLPSEPAPILPPKSAPAQPANFAVQPVSQSNEEQPKPAPTIKTSVAAVPPKSAPSPVDRKDYIARLQAAKLAKLSGAAKPSPPQTSPPAPAIAAAVAPVAPAANTPQAATTPTTKPPITEEQRARTTELIKQRLEALKAKTQNTPGQNGTASAPASAQKEQVPSADATQIPLNGNSSTRQPNSLPFPGIPGLFMNPPPSFDISGSKPSASIPQKRPAPSDSTGHSTPRGSVTPYTRPLGDSPHGYDDEPMIIEVSDDESNGSDMDIDDEDVPSQPVKTSLATKQQRQLPGSLPSFPSRPTSALPDSSAISTPGSQTPNTEAREQELKKKQDELAVMKARLQKKLAEKREKDREAAAAALALQRDISNGASDLIQDVKRRRREEIESKLPAIDSELAANANRMTLLMKEMEELKVQNEKITKDKELLTQELEGLGIDTEGMSHAEMQAKKDEIEHQLSPERDVTPRRIESSAPITAPASEDDYQDQPVEEIQQTSAVEAAPVLAALENNNRVNQERASLPGLGSGSQTVVANAVPPSQAPTVDEVYDTKPVAALDKSQSTNAQEPPNAATVTIPSEMAIAPSNVSAAVDVQDSATPLDEDDDFYSPAPAAAPEVEQSMDVTVNAASAPSPSEEGEGEMSLSSEDEEEYEPEEPTVLENVPMQYAQVPHITATKSPATEDISTEEEEAYEPPDVGEVVANVEADGAGVDVEDGVPQVEADDGAMDIASSSSEDSDSDSSSDGEISEPANDATISESHALQDTANQADDLAPELQSETAPESIPVPEDEHEVPKFTPYESPLRMFKSYRYHPNFAQDVSGGFLSNTFSHQIDPEKPLCQYESAGGSCNDPDCPNQHFRGMSITGETLLVQLGTANPGKTPEEKQAWNDGLRGVLKELRKKSIKDPNGIAVEIAKYRRQFLNDDTRVVNL</sequence>
<evidence type="ECO:0000313" key="4">
    <source>
        <dbReference type="EMBL" id="KAH7066545.1"/>
    </source>
</evidence>
<feature type="region of interest" description="Disordered" evidence="2">
    <location>
        <begin position="939"/>
        <end position="1066"/>
    </location>
</feature>
<feature type="compositionally biased region" description="Low complexity" evidence="2">
    <location>
        <begin position="341"/>
        <end position="354"/>
    </location>
</feature>
<reference evidence="4" key="1">
    <citation type="journal article" date="2021" name="Nat. Commun.">
        <title>Genetic determinants of endophytism in the Arabidopsis root mycobiome.</title>
        <authorList>
            <person name="Mesny F."/>
            <person name="Miyauchi S."/>
            <person name="Thiergart T."/>
            <person name="Pickel B."/>
            <person name="Atanasova L."/>
            <person name="Karlsson M."/>
            <person name="Huettel B."/>
            <person name="Barry K.W."/>
            <person name="Haridas S."/>
            <person name="Chen C."/>
            <person name="Bauer D."/>
            <person name="Andreopoulos W."/>
            <person name="Pangilinan J."/>
            <person name="LaButti K."/>
            <person name="Riley R."/>
            <person name="Lipzen A."/>
            <person name="Clum A."/>
            <person name="Drula E."/>
            <person name="Henrissat B."/>
            <person name="Kohler A."/>
            <person name="Grigoriev I.V."/>
            <person name="Martin F.M."/>
            <person name="Hacquard S."/>
        </authorList>
    </citation>
    <scope>NUCLEOTIDE SEQUENCE</scope>
    <source>
        <strain evidence="4">MPI-SDFR-AT-0120</strain>
    </source>
</reference>
<feature type="compositionally biased region" description="Polar residues" evidence="2">
    <location>
        <begin position="494"/>
        <end position="508"/>
    </location>
</feature>
<feature type="compositionally biased region" description="Basic and acidic residues" evidence="2">
    <location>
        <begin position="393"/>
        <end position="413"/>
    </location>
</feature>
<evidence type="ECO:0000259" key="3">
    <source>
        <dbReference type="Pfam" id="PF10650"/>
    </source>
</evidence>
<dbReference type="InterPro" id="IPR019607">
    <property type="entry name" value="Putative_zinc-finger_domain"/>
</dbReference>
<name>A0A8K0QSY5_9PLEO</name>
<evidence type="ECO:0000313" key="5">
    <source>
        <dbReference type="Proteomes" id="UP000813461"/>
    </source>
</evidence>
<feature type="compositionally biased region" description="Pro residues" evidence="2">
    <location>
        <begin position="280"/>
        <end position="289"/>
    </location>
</feature>
<comment type="caution">
    <text evidence="4">The sequence shown here is derived from an EMBL/GenBank/DDBJ whole genome shotgun (WGS) entry which is preliminary data.</text>
</comment>
<feature type="compositionally biased region" description="Acidic residues" evidence="2">
    <location>
        <begin position="954"/>
        <end position="963"/>
    </location>
</feature>
<dbReference type="Pfam" id="PF10650">
    <property type="entry name" value="zf-C3H1"/>
    <property type="match status" value="1"/>
</dbReference>
<feature type="compositionally biased region" description="Polar residues" evidence="2">
    <location>
        <begin position="550"/>
        <end position="563"/>
    </location>
</feature>
<accession>A0A8K0QSY5</accession>
<evidence type="ECO:0000256" key="1">
    <source>
        <dbReference type="SAM" id="Coils"/>
    </source>
</evidence>
<feature type="region of interest" description="Disordered" evidence="2">
    <location>
        <begin position="865"/>
        <end position="927"/>
    </location>
</feature>
<feature type="coiled-coil region" evidence="1">
    <location>
        <begin position="677"/>
        <end position="704"/>
    </location>
</feature>
<feature type="compositionally biased region" description="Low complexity" evidence="2">
    <location>
        <begin position="1"/>
        <end position="15"/>
    </location>
</feature>